<evidence type="ECO:0000313" key="1">
    <source>
        <dbReference type="EMBL" id="MBP0904641.1"/>
    </source>
</evidence>
<sequence length="406" mass="45265">METYFRTYSKIVILLTGILLTFTNCEKDNPNIGDELLDDFNEYEITENDVLKMKKLDFNPSGLRLVGLKNNEQTTEKYYIVEGDIMINYAQVDKMIDSKKSDKYSPNSKTNHYSSNNVVDNNKIINIRGVNQGVGVLPYDARIALIDAVQNYNDLNIGLEFILTFGPQDNSKDINAIEIFETQPGGRADFPFSGNPGSLVRMFSGSIGYSSQVLKHIWTHEIGHSLGLRHTDWFSRESCGYNVSEPVNPVDFPNANGANHIPGTPTGFDPNSIMLSCFDSSTATGEFDNYDKIALNYLFPAPPLPTVNISGTTYMGSYNSVSWTYNGNVPNVQQYKWWYKKVNSAGSPVVIGSTGVFVAVPDTFYSSGVNSYFDIYLEVIDINGNSYNSATYTILKKGKFKLVSDL</sequence>
<evidence type="ECO:0008006" key="3">
    <source>
        <dbReference type="Google" id="ProtNLM"/>
    </source>
</evidence>
<proteinExistence type="predicted"/>
<dbReference type="InterPro" id="IPR024653">
    <property type="entry name" value="Peptidase_M10/M27/M57"/>
</dbReference>
<organism evidence="1 2">
    <name type="scientific">Mariniflexile gromovii</name>
    <dbReference type="NCBI Taxonomy" id="362523"/>
    <lineage>
        <taxon>Bacteria</taxon>
        <taxon>Pseudomonadati</taxon>
        <taxon>Bacteroidota</taxon>
        <taxon>Flavobacteriia</taxon>
        <taxon>Flavobacteriales</taxon>
        <taxon>Flavobacteriaceae</taxon>
        <taxon>Mariniflexile</taxon>
    </lineage>
</organism>
<dbReference type="Proteomes" id="UP000670776">
    <property type="component" value="Unassembled WGS sequence"/>
</dbReference>
<dbReference type="EMBL" id="JAGJCB010000012">
    <property type="protein sequence ID" value="MBP0904641.1"/>
    <property type="molecule type" value="Genomic_DNA"/>
</dbReference>
<reference evidence="1 2" key="1">
    <citation type="submission" date="2021-04" db="EMBL/GenBank/DDBJ databases">
        <title>Mariniflexile gromovii gen. nov., sp. nov., a gliding bacterium isolated from the sea urchin Strongylocentrotus intermedius.</title>
        <authorList>
            <person name="Ko S."/>
            <person name="Le V."/>
            <person name="Ahn C.-Y."/>
            <person name="Oh H.-M."/>
        </authorList>
    </citation>
    <scope>NUCLEOTIDE SEQUENCE [LARGE SCALE GENOMIC DNA]</scope>
    <source>
        <strain evidence="1 2">KCTC 12570</strain>
    </source>
</reference>
<dbReference type="InterPro" id="IPR024079">
    <property type="entry name" value="MetalloPept_cat_dom_sf"/>
</dbReference>
<accession>A0ABS4BVM9</accession>
<comment type="caution">
    <text evidence="1">The sequence shown here is derived from an EMBL/GenBank/DDBJ whole genome shotgun (WGS) entry which is preliminary data.</text>
</comment>
<keyword evidence="2" id="KW-1185">Reference proteome</keyword>
<evidence type="ECO:0000313" key="2">
    <source>
        <dbReference type="Proteomes" id="UP000670776"/>
    </source>
</evidence>
<name>A0ABS4BVM9_9FLAO</name>
<dbReference type="SUPFAM" id="SSF55486">
    <property type="entry name" value="Metalloproteases ('zincins'), catalytic domain"/>
    <property type="match status" value="1"/>
</dbReference>
<gene>
    <name evidence="1" type="ORF">J8H85_12440</name>
</gene>
<dbReference type="Gene3D" id="3.40.390.10">
    <property type="entry name" value="Collagenase (Catalytic Domain)"/>
    <property type="match status" value="1"/>
</dbReference>
<dbReference type="RefSeq" id="WP_209655535.1">
    <property type="nucleotide sequence ID" value="NZ_JAGJCB010000012.1"/>
</dbReference>
<dbReference type="Pfam" id="PF12388">
    <property type="entry name" value="Peptidase_M57"/>
    <property type="match status" value="1"/>
</dbReference>
<protein>
    <recommendedName>
        <fullName evidence="3">Dual-action HEIGH metallo-peptidase</fullName>
    </recommendedName>
</protein>